<gene>
    <name evidence="1" type="ordered locus">Rpic12D_4948</name>
</gene>
<organism evidence="1">
    <name type="scientific">Ralstonia pickettii (strain 12D)</name>
    <dbReference type="NCBI Taxonomy" id="428406"/>
    <lineage>
        <taxon>Bacteria</taxon>
        <taxon>Pseudomonadati</taxon>
        <taxon>Pseudomonadota</taxon>
        <taxon>Betaproteobacteria</taxon>
        <taxon>Burkholderiales</taxon>
        <taxon>Burkholderiaceae</taxon>
        <taxon>Ralstonia</taxon>
    </lineage>
</organism>
<accession>C6BPQ8</accession>
<evidence type="ECO:0000313" key="1">
    <source>
        <dbReference type="EMBL" id="ACS66182.1"/>
    </source>
</evidence>
<geneLocation type="plasmid" evidence="1">
    <name>pRp12D01</name>
</geneLocation>
<name>C6BPQ8_RALP1</name>
<proteinExistence type="predicted"/>
<dbReference type="EMBL" id="CP001646">
    <property type="protein sequence ID" value="ACS66182.1"/>
    <property type="molecule type" value="Genomic_DNA"/>
</dbReference>
<reference evidence="1" key="1">
    <citation type="submission" date="2009-06" db="EMBL/GenBank/DDBJ databases">
        <title>Complete sequence plasmid 1 of Ralstonia pickettii 12D.</title>
        <authorList>
            <consortium name="US DOE Joint Genome Institute"/>
            <person name="Lucas S."/>
            <person name="Copeland A."/>
            <person name="Lapidus A."/>
            <person name="Glavina del Rio T."/>
            <person name="Dalin E."/>
            <person name="Tice H."/>
            <person name="Bruce D."/>
            <person name="Goodwin L."/>
            <person name="Pitluck S."/>
            <person name="Sims D."/>
            <person name="Meincke L."/>
            <person name="Brettin T."/>
            <person name="Detter J.C."/>
            <person name="Han C."/>
            <person name="Larimer F."/>
            <person name="Land M."/>
            <person name="Hauser L."/>
            <person name="Kyrpides N."/>
            <person name="Ovchinnikova G."/>
            <person name="Marsh T."/>
            <person name="Richardson P."/>
        </authorList>
    </citation>
    <scope>NUCLEOTIDE SEQUENCE [LARGE SCALE GENOMIC DNA]</scope>
    <source>
        <strain evidence="1">12D</strain>
        <plasmid>12D</plasmid>
        <plasmid evidence="1">pRp12D01</plasmid>
    </source>
</reference>
<dbReference type="AlphaFoldDB" id="C6BPQ8"/>
<sequence length="422" mass="46996">MLTEVERLDLRDQLFAKRFQTGHNEQIFEKLAVMPGEAEGDEAVVHYSYAPPVWERSACNVDHYVFVSRLIATTTYKDRAISCMHHDYQRDEWPIDWSITARQSARDFPTLVLREYADGSVKGVLVRQARSYTYVGFTSDFVEPEEVEAGLKMLADLAPSQKYCGWFKDSCVSAESLEAAISMTAESPGGQKFVVLYRGMEWLSGIWNSPQKDSLLAGTFKLTSVADFHGTRVSKAKRASRPGLDEVRKKMAVPGSYPALQLALSLLTDSVPWSTFKQDYEANGAVRSLCDWWNVSAPDAMRSAGAFRVYRWNPGDMTFVAGDPEEPAMQANVAANLPSYALFEQVGKPTILVWFLRGRAFNTKESGGTMIYSANGEGAYDLAQSLEETDEAYYSLLGLESLWVSARMVEQPHGIRPASGSA</sequence>
<dbReference type="KEGG" id="rpf:Rpic12D_4948"/>
<dbReference type="HOGENOM" id="CLU_650309_0_0_4"/>
<protein>
    <submittedName>
        <fullName evidence="1">Uncharacterized protein</fullName>
    </submittedName>
</protein>
<keyword evidence="1" id="KW-0614">Plasmid</keyword>